<accession>A0AC34EZ59</accession>
<proteinExistence type="predicted"/>
<sequence>MANRVCPFCKQLVLPLHFCLRYTFNPTPEEIAEVIRFTDARLDHWIETGQFPDPNETYVISGNFENSAEPASSSKKKAVRPKYILVLRPPTAFEGLSDEDNIGLAMGNFFQVFELS</sequence>
<name>A0AC34EZ59_9BILA</name>
<dbReference type="WBParaSite" id="ES5_v2.g10024.t1">
    <property type="protein sequence ID" value="ES5_v2.g10024.t1"/>
    <property type="gene ID" value="ES5_v2.g10024"/>
</dbReference>
<evidence type="ECO:0000313" key="2">
    <source>
        <dbReference type="WBParaSite" id="ES5_v2.g10024.t1"/>
    </source>
</evidence>
<reference evidence="2" key="1">
    <citation type="submission" date="2022-11" db="UniProtKB">
        <authorList>
            <consortium name="WormBaseParasite"/>
        </authorList>
    </citation>
    <scope>IDENTIFICATION</scope>
</reference>
<protein>
    <submittedName>
        <fullName evidence="2">Uncharacterized protein</fullName>
    </submittedName>
</protein>
<organism evidence="1 2">
    <name type="scientific">Panagrolaimus sp. ES5</name>
    <dbReference type="NCBI Taxonomy" id="591445"/>
    <lineage>
        <taxon>Eukaryota</taxon>
        <taxon>Metazoa</taxon>
        <taxon>Ecdysozoa</taxon>
        <taxon>Nematoda</taxon>
        <taxon>Chromadorea</taxon>
        <taxon>Rhabditida</taxon>
        <taxon>Tylenchina</taxon>
        <taxon>Panagrolaimomorpha</taxon>
        <taxon>Panagrolaimoidea</taxon>
        <taxon>Panagrolaimidae</taxon>
        <taxon>Panagrolaimus</taxon>
    </lineage>
</organism>
<evidence type="ECO:0000313" key="1">
    <source>
        <dbReference type="Proteomes" id="UP000887579"/>
    </source>
</evidence>
<dbReference type="Proteomes" id="UP000887579">
    <property type="component" value="Unplaced"/>
</dbReference>